<dbReference type="PATRIC" id="fig|2746.7.peg.3123"/>
<dbReference type="Pfam" id="PF03466">
    <property type="entry name" value="LysR_substrate"/>
    <property type="match status" value="1"/>
</dbReference>
<dbReference type="CDD" id="cd08422">
    <property type="entry name" value="PBP2_CrgA_like"/>
    <property type="match status" value="1"/>
</dbReference>
<keyword evidence="4" id="KW-0804">Transcription</keyword>
<evidence type="ECO:0000256" key="4">
    <source>
        <dbReference type="ARBA" id="ARBA00023163"/>
    </source>
</evidence>
<dbReference type="PANTHER" id="PTHR30537:SF66">
    <property type="entry name" value="IRON-REGULATED VIRULENCE REGULATORY PROTEIN IRGB"/>
    <property type="match status" value="1"/>
</dbReference>
<comment type="similarity">
    <text evidence="1">Belongs to the LysR transcriptional regulatory family.</text>
</comment>
<feature type="domain" description="HTH lysR-type" evidence="5">
    <location>
        <begin position="19"/>
        <end position="76"/>
    </location>
</feature>
<dbReference type="InterPro" id="IPR005119">
    <property type="entry name" value="LysR_subst-bd"/>
</dbReference>
<dbReference type="PANTHER" id="PTHR30537">
    <property type="entry name" value="HTH-TYPE TRANSCRIPTIONAL REGULATOR"/>
    <property type="match status" value="1"/>
</dbReference>
<sequence>MMIWHNSLLISDAGAAAMHDADELVAFADVMDSGSLTLSARRLGVAKSTLSRRLQQLESRLGQPLMRRQSNRLLPTEAGRVFHDYCLRILDLADQGHKALEELREEISGELTLEVHDALGRSWIALAIETFMQRHPGVHVSLMIRENLPERLDPQSVVVWFGETGEVGLRQEPLALLSCGLYAHPEYLARHGRPTHPHELERHDWIDLLGEAEHGLVLRHPHHGQVDIRPPGSRLRVNRLVLQSDAIARGQGLGVMPNWMAERRNAAHPGQLERCLPDWQIPPTPVNLLYAHGHQPRKISALLDFLRGARPAEWQHSTQRHAS</sequence>
<dbReference type="GO" id="GO:0003700">
    <property type="term" value="F:DNA-binding transcription factor activity"/>
    <property type="evidence" value="ECO:0007669"/>
    <property type="project" value="InterPro"/>
</dbReference>
<evidence type="ECO:0000256" key="1">
    <source>
        <dbReference type="ARBA" id="ARBA00009437"/>
    </source>
</evidence>
<gene>
    <name evidence="6" type="primary">gcvA_8</name>
    <name evidence="6" type="ORF">A8U91_03037</name>
</gene>
<dbReference type="SUPFAM" id="SSF46785">
    <property type="entry name" value="Winged helix' DNA-binding domain"/>
    <property type="match status" value="1"/>
</dbReference>
<evidence type="ECO:0000256" key="3">
    <source>
        <dbReference type="ARBA" id="ARBA00023125"/>
    </source>
</evidence>
<protein>
    <submittedName>
        <fullName evidence="6">Glycine cleavage system transcriptional activator</fullName>
    </submittedName>
</protein>
<dbReference type="SUPFAM" id="SSF53850">
    <property type="entry name" value="Periplasmic binding protein-like II"/>
    <property type="match status" value="1"/>
</dbReference>
<evidence type="ECO:0000259" key="5">
    <source>
        <dbReference type="PROSITE" id="PS50931"/>
    </source>
</evidence>
<dbReference type="GO" id="GO:0006351">
    <property type="term" value="P:DNA-templated transcription"/>
    <property type="evidence" value="ECO:0007669"/>
    <property type="project" value="TreeGrafter"/>
</dbReference>
<accession>A0A1B8NVJ9</accession>
<dbReference type="InterPro" id="IPR036390">
    <property type="entry name" value="WH_DNA-bd_sf"/>
</dbReference>
<name>A0A1B8NVJ9_HALEL</name>
<evidence type="ECO:0000256" key="2">
    <source>
        <dbReference type="ARBA" id="ARBA00023015"/>
    </source>
</evidence>
<dbReference type="Proteomes" id="UP000092504">
    <property type="component" value="Unassembled WGS sequence"/>
</dbReference>
<dbReference type="InterPro" id="IPR036388">
    <property type="entry name" value="WH-like_DNA-bd_sf"/>
</dbReference>
<dbReference type="Pfam" id="PF00126">
    <property type="entry name" value="HTH_1"/>
    <property type="match status" value="1"/>
</dbReference>
<keyword evidence="3" id="KW-0238">DNA-binding</keyword>
<comment type="caution">
    <text evidence="6">The sequence shown here is derived from an EMBL/GenBank/DDBJ whole genome shotgun (WGS) entry which is preliminary data.</text>
</comment>
<keyword evidence="2" id="KW-0805">Transcription regulation</keyword>
<dbReference type="InterPro" id="IPR000847">
    <property type="entry name" value="LysR_HTH_N"/>
</dbReference>
<reference evidence="6 7" key="1">
    <citation type="submission" date="2016-06" db="EMBL/GenBank/DDBJ databases">
        <title>Genome sequence of halotolerant plant growth promoting strain of Halomonas elongata HEK1 isolated from salterns of Rann of Kutch, Gujarat, India.</title>
        <authorList>
            <person name="Gaba S."/>
            <person name="Singh R.N."/>
            <person name="Abrol S."/>
            <person name="Kaushik R."/>
            <person name="Saxena A.K."/>
        </authorList>
    </citation>
    <scope>NUCLEOTIDE SEQUENCE [LARGE SCALE GENOMIC DNA]</scope>
    <source>
        <strain evidence="6 7">HEK1</strain>
    </source>
</reference>
<organism evidence="6 7">
    <name type="scientific">Halomonas elongata</name>
    <dbReference type="NCBI Taxonomy" id="2746"/>
    <lineage>
        <taxon>Bacteria</taxon>
        <taxon>Pseudomonadati</taxon>
        <taxon>Pseudomonadota</taxon>
        <taxon>Gammaproteobacteria</taxon>
        <taxon>Oceanospirillales</taxon>
        <taxon>Halomonadaceae</taxon>
        <taxon>Halomonas</taxon>
    </lineage>
</organism>
<evidence type="ECO:0000313" key="7">
    <source>
        <dbReference type="Proteomes" id="UP000092504"/>
    </source>
</evidence>
<dbReference type="PROSITE" id="PS50931">
    <property type="entry name" value="HTH_LYSR"/>
    <property type="match status" value="1"/>
</dbReference>
<dbReference type="AlphaFoldDB" id="A0A1B8NVJ9"/>
<dbReference type="EMBL" id="MAJD01000002">
    <property type="protein sequence ID" value="OBX33993.1"/>
    <property type="molecule type" value="Genomic_DNA"/>
</dbReference>
<dbReference type="Gene3D" id="1.10.10.10">
    <property type="entry name" value="Winged helix-like DNA-binding domain superfamily/Winged helix DNA-binding domain"/>
    <property type="match status" value="1"/>
</dbReference>
<dbReference type="InterPro" id="IPR058163">
    <property type="entry name" value="LysR-type_TF_proteobact-type"/>
</dbReference>
<dbReference type="GO" id="GO:0043565">
    <property type="term" value="F:sequence-specific DNA binding"/>
    <property type="evidence" value="ECO:0007669"/>
    <property type="project" value="TreeGrafter"/>
</dbReference>
<evidence type="ECO:0000313" key="6">
    <source>
        <dbReference type="EMBL" id="OBX33993.1"/>
    </source>
</evidence>
<proteinExistence type="inferred from homology"/>
<dbReference type="Gene3D" id="3.40.190.290">
    <property type="match status" value="1"/>
</dbReference>